<name>A0A2W1LF09_9BACL</name>
<evidence type="ECO:0000313" key="2">
    <source>
        <dbReference type="EMBL" id="PZD97269.1"/>
    </source>
</evidence>
<keyword evidence="1" id="KW-0732">Signal</keyword>
<accession>A0A2W1LF09</accession>
<feature type="signal peptide" evidence="1">
    <location>
        <begin position="1"/>
        <end position="21"/>
    </location>
</feature>
<organism evidence="2 3">
    <name type="scientific">Paenibacillus sambharensis</name>
    <dbReference type="NCBI Taxonomy" id="1803190"/>
    <lineage>
        <taxon>Bacteria</taxon>
        <taxon>Bacillati</taxon>
        <taxon>Bacillota</taxon>
        <taxon>Bacilli</taxon>
        <taxon>Bacillales</taxon>
        <taxon>Paenibacillaceae</taxon>
        <taxon>Paenibacillus</taxon>
    </lineage>
</organism>
<evidence type="ECO:0000256" key="1">
    <source>
        <dbReference type="SAM" id="SignalP"/>
    </source>
</evidence>
<proteinExistence type="predicted"/>
<sequence length="160" mass="18319">MKFFKILILTMIILVLFSACHNGNQKMIEKETVEGFIIETTELNGETVKTTGYMKVNAITYIYESEHKISTRIRAIEDYYDIDGNYQKTIIFDNSIENNKMLLTKDTDEAKEEAVGPLTIHLPDGTTEFKSDELTAEQINDIREHVIKQTELIHIPGSKS</sequence>
<gene>
    <name evidence="2" type="ORF">DNH61_02615</name>
</gene>
<dbReference type="EMBL" id="QKRB01000028">
    <property type="protein sequence ID" value="PZD97269.1"/>
    <property type="molecule type" value="Genomic_DNA"/>
</dbReference>
<dbReference type="OrthoDB" id="2876929at2"/>
<evidence type="ECO:0008006" key="4">
    <source>
        <dbReference type="Google" id="ProtNLM"/>
    </source>
</evidence>
<reference evidence="2 3" key="1">
    <citation type="submission" date="2018-06" db="EMBL/GenBank/DDBJ databases">
        <title>Paenibacillus imtechensis sp. nov.</title>
        <authorList>
            <person name="Pinnaka A.K."/>
            <person name="Singh H."/>
            <person name="Kaur M."/>
        </authorList>
    </citation>
    <scope>NUCLEOTIDE SEQUENCE [LARGE SCALE GENOMIC DNA]</scope>
    <source>
        <strain evidence="2 3">SMB1</strain>
    </source>
</reference>
<keyword evidence="3" id="KW-1185">Reference proteome</keyword>
<feature type="chain" id="PRO_5039135132" description="DUF3221 domain-containing protein" evidence="1">
    <location>
        <begin position="22"/>
        <end position="160"/>
    </location>
</feature>
<dbReference type="Proteomes" id="UP000249522">
    <property type="component" value="Unassembled WGS sequence"/>
</dbReference>
<dbReference type="PROSITE" id="PS51257">
    <property type="entry name" value="PROKAR_LIPOPROTEIN"/>
    <property type="match status" value="1"/>
</dbReference>
<evidence type="ECO:0000313" key="3">
    <source>
        <dbReference type="Proteomes" id="UP000249522"/>
    </source>
</evidence>
<dbReference type="RefSeq" id="WP_111145127.1">
    <property type="nucleotide sequence ID" value="NZ_QKRB01000028.1"/>
</dbReference>
<protein>
    <recommendedName>
        <fullName evidence="4">DUF3221 domain-containing protein</fullName>
    </recommendedName>
</protein>
<comment type="caution">
    <text evidence="2">The sequence shown here is derived from an EMBL/GenBank/DDBJ whole genome shotgun (WGS) entry which is preliminary data.</text>
</comment>
<dbReference type="AlphaFoldDB" id="A0A2W1LF09"/>